<dbReference type="Pfam" id="PF13460">
    <property type="entry name" value="NAD_binding_10"/>
    <property type="match status" value="1"/>
</dbReference>
<dbReference type="InterPro" id="IPR016040">
    <property type="entry name" value="NAD(P)-bd_dom"/>
</dbReference>
<dbReference type="InterPro" id="IPR036291">
    <property type="entry name" value="NAD(P)-bd_dom_sf"/>
</dbReference>
<protein>
    <recommendedName>
        <fullName evidence="1">NAD(P)-binding domain-containing protein</fullName>
    </recommendedName>
</protein>
<keyword evidence="3" id="KW-1185">Reference proteome</keyword>
<sequence>MAASDLVLIAGAGGVGSAVLERLRAGDVPVRAMVRRDGEHAAALRELGAEVVLGDLTRPEFVAAHRDLYLD</sequence>
<dbReference type="RefSeq" id="WP_166384558.1">
    <property type="nucleotide sequence ID" value="NZ_BAAATT010000025.1"/>
</dbReference>
<accession>A0A8J3LIT1</accession>
<dbReference type="SUPFAM" id="SSF51735">
    <property type="entry name" value="NAD(P)-binding Rossmann-fold domains"/>
    <property type="match status" value="1"/>
</dbReference>
<feature type="domain" description="NAD(P)-binding" evidence="1">
    <location>
        <begin position="11"/>
        <end position="64"/>
    </location>
</feature>
<dbReference type="AlphaFoldDB" id="A0A8J3LIT1"/>
<evidence type="ECO:0000313" key="3">
    <source>
        <dbReference type="Proteomes" id="UP000660339"/>
    </source>
</evidence>
<reference evidence="2" key="1">
    <citation type="submission" date="2021-01" db="EMBL/GenBank/DDBJ databases">
        <title>Whole genome shotgun sequence of Catellatospora methionotrophica NBRC 14553.</title>
        <authorList>
            <person name="Komaki H."/>
            <person name="Tamura T."/>
        </authorList>
    </citation>
    <scope>NUCLEOTIDE SEQUENCE</scope>
    <source>
        <strain evidence="2">NBRC 14553</strain>
    </source>
</reference>
<evidence type="ECO:0000313" key="2">
    <source>
        <dbReference type="EMBL" id="GIG19025.1"/>
    </source>
</evidence>
<comment type="caution">
    <text evidence="2">The sequence shown here is derived from an EMBL/GenBank/DDBJ whole genome shotgun (WGS) entry which is preliminary data.</text>
</comment>
<dbReference type="Gene3D" id="3.40.50.720">
    <property type="entry name" value="NAD(P)-binding Rossmann-like Domain"/>
    <property type="match status" value="1"/>
</dbReference>
<proteinExistence type="predicted"/>
<organism evidence="2 3">
    <name type="scientific">Catellatospora methionotrophica</name>
    <dbReference type="NCBI Taxonomy" id="121620"/>
    <lineage>
        <taxon>Bacteria</taxon>
        <taxon>Bacillati</taxon>
        <taxon>Actinomycetota</taxon>
        <taxon>Actinomycetes</taxon>
        <taxon>Micromonosporales</taxon>
        <taxon>Micromonosporaceae</taxon>
        <taxon>Catellatospora</taxon>
    </lineage>
</organism>
<evidence type="ECO:0000259" key="1">
    <source>
        <dbReference type="Pfam" id="PF13460"/>
    </source>
</evidence>
<gene>
    <name evidence="2" type="ORF">Cme02nite_73570</name>
</gene>
<dbReference type="Proteomes" id="UP000660339">
    <property type="component" value="Unassembled WGS sequence"/>
</dbReference>
<dbReference type="EMBL" id="BONJ01000047">
    <property type="protein sequence ID" value="GIG19025.1"/>
    <property type="molecule type" value="Genomic_DNA"/>
</dbReference>
<name>A0A8J3LIT1_9ACTN</name>